<protein>
    <submittedName>
        <fullName evidence="1">Uncharacterized protein</fullName>
    </submittedName>
</protein>
<evidence type="ECO:0000313" key="1">
    <source>
        <dbReference type="EMBL" id="HAW74638.1"/>
    </source>
</evidence>
<evidence type="ECO:0000313" key="2">
    <source>
        <dbReference type="Proteomes" id="UP000263517"/>
    </source>
</evidence>
<name>A0A350P021_9ALTE</name>
<accession>A0A350P021</accession>
<reference evidence="1 2" key="1">
    <citation type="journal article" date="2018" name="Nat. Biotechnol.">
        <title>A standardized bacterial taxonomy based on genome phylogeny substantially revises the tree of life.</title>
        <authorList>
            <person name="Parks D.H."/>
            <person name="Chuvochina M."/>
            <person name="Waite D.W."/>
            <person name="Rinke C."/>
            <person name="Skarshewski A."/>
            <person name="Chaumeil P.A."/>
            <person name="Hugenholtz P."/>
        </authorList>
    </citation>
    <scope>NUCLEOTIDE SEQUENCE [LARGE SCALE GENOMIC DNA]</scope>
    <source>
        <strain evidence="1">UBA11978</strain>
    </source>
</reference>
<sequence length="151" mass="15246">MATTTFSGPIKTGTIRDTTGTTIGTDVSNVGSVVMAQSVVLDIIGADDLNQRVAVVPANSQIIDVILNVTTVNNDSGTATVAIGTSADADAFVPATNVKALGTTRGTLDTEATDVGTTDLEVFADFDANTGDGTTGAATATVMYIQNNNLS</sequence>
<dbReference type="EMBL" id="DNAN01000097">
    <property type="protein sequence ID" value="HAW74638.1"/>
    <property type="molecule type" value="Genomic_DNA"/>
</dbReference>
<dbReference type="Proteomes" id="UP000263517">
    <property type="component" value="Unassembled WGS sequence"/>
</dbReference>
<dbReference type="AlphaFoldDB" id="A0A350P021"/>
<comment type="caution">
    <text evidence="1">The sequence shown here is derived from an EMBL/GenBank/DDBJ whole genome shotgun (WGS) entry which is preliminary data.</text>
</comment>
<organism evidence="1 2">
    <name type="scientific">Alteromonas australica</name>
    <dbReference type="NCBI Taxonomy" id="589873"/>
    <lineage>
        <taxon>Bacteria</taxon>
        <taxon>Pseudomonadati</taxon>
        <taxon>Pseudomonadota</taxon>
        <taxon>Gammaproteobacteria</taxon>
        <taxon>Alteromonadales</taxon>
        <taxon>Alteromonadaceae</taxon>
        <taxon>Alteromonas/Salinimonas group</taxon>
        <taxon>Alteromonas</taxon>
    </lineage>
</organism>
<proteinExistence type="predicted"/>
<gene>
    <name evidence="1" type="ORF">DCW74_02765</name>
</gene>